<evidence type="ECO:0000259" key="1">
    <source>
        <dbReference type="PROSITE" id="PS50206"/>
    </source>
</evidence>
<organism evidence="2 3">
    <name type="scientific">Octopus sinensis</name>
    <name type="common">East Asian common octopus</name>
    <dbReference type="NCBI Taxonomy" id="2607531"/>
    <lineage>
        <taxon>Eukaryota</taxon>
        <taxon>Metazoa</taxon>
        <taxon>Spiralia</taxon>
        <taxon>Lophotrochozoa</taxon>
        <taxon>Mollusca</taxon>
        <taxon>Cephalopoda</taxon>
        <taxon>Coleoidea</taxon>
        <taxon>Octopodiformes</taxon>
        <taxon>Octopoda</taxon>
        <taxon>Incirrata</taxon>
        <taxon>Octopodidae</taxon>
        <taxon>Octopus</taxon>
    </lineage>
</organism>
<proteinExistence type="predicted"/>
<dbReference type="InterPro" id="IPR001763">
    <property type="entry name" value="Rhodanese-like_dom"/>
</dbReference>
<dbReference type="PANTHER" id="PTHR44086">
    <property type="entry name" value="THIOSULFATE SULFURTRANSFERASE RDL2, MITOCHONDRIAL-RELATED"/>
    <property type="match status" value="1"/>
</dbReference>
<dbReference type="Gene3D" id="3.40.250.10">
    <property type="entry name" value="Rhodanese-like domain"/>
    <property type="match status" value="1"/>
</dbReference>
<dbReference type="InterPro" id="IPR036873">
    <property type="entry name" value="Rhodanese-like_dom_sf"/>
</dbReference>
<reference evidence="3" key="1">
    <citation type="submission" date="2025-08" db="UniProtKB">
        <authorList>
            <consortium name="RefSeq"/>
        </authorList>
    </citation>
    <scope>IDENTIFICATION</scope>
</reference>
<dbReference type="AlphaFoldDB" id="A0A6P7TE79"/>
<evidence type="ECO:0000313" key="3">
    <source>
        <dbReference type="RefSeq" id="XP_029648282.1"/>
    </source>
</evidence>
<dbReference type="Pfam" id="PF00581">
    <property type="entry name" value="Rhodanese"/>
    <property type="match status" value="1"/>
</dbReference>
<feature type="domain" description="Rhodanese" evidence="1">
    <location>
        <begin position="102"/>
        <end position="205"/>
    </location>
</feature>
<dbReference type="PROSITE" id="PS50206">
    <property type="entry name" value="RHODANESE_3"/>
    <property type="match status" value="1"/>
</dbReference>
<dbReference type="KEGG" id="osn:115222261"/>
<evidence type="ECO:0000313" key="2">
    <source>
        <dbReference type="Proteomes" id="UP000515154"/>
    </source>
</evidence>
<dbReference type="Proteomes" id="UP000515154">
    <property type="component" value="Linkage group LG19"/>
</dbReference>
<dbReference type="PANTHER" id="PTHR44086:SF10">
    <property type="entry name" value="THIOSULFATE SULFURTRANSFERASE_RHODANESE-LIKE DOMAIN-CONTAINING PROTEIN 3"/>
    <property type="match status" value="1"/>
</dbReference>
<gene>
    <name evidence="3" type="primary">LOC115222261</name>
</gene>
<protein>
    <submittedName>
        <fullName evidence="3">Thiosulfate sulfurtransferase/rhodanese-like domain-containing protein 3</fullName>
    </submittedName>
</protein>
<keyword evidence="2" id="KW-1185">Reference proteome</keyword>
<dbReference type="RefSeq" id="XP_029648282.1">
    <property type="nucleotide sequence ID" value="XM_029792422.2"/>
</dbReference>
<name>A0A6P7TE79_9MOLL</name>
<accession>A0A6P7TE79</accession>
<dbReference type="SUPFAM" id="SSF52821">
    <property type="entry name" value="Rhodanese/Cell cycle control phosphatase"/>
    <property type="match status" value="1"/>
</dbReference>
<sequence length="208" mass="23497">MSTLQLRLVPFLARTLKLQNGCRMSAVYRLPQHKYKAKTTSFSPNYRKFNSIANNNNIYRQNSATASLLLVSTQGANRWFRRSSHYDKWTNLCFEDMEALISCGDIQLFDVREPKEILDTGKIPCAINIPLGQIKEALLMADDLFLNTYGVVKPSLQDTNIVFVGLGPIKSSAALEIAHKAGFKKARHYYGGYKEWLTKTQTTESPPA</sequence>
<dbReference type="SMART" id="SM00450">
    <property type="entry name" value="RHOD"/>
    <property type="match status" value="1"/>
</dbReference>